<keyword evidence="2" id="KW-1185">Reference proteome</keyword>
<gene>
    <name evidence="1" type="ORF">MMF94_11615</name>
</gene>
<dbReference type="Proteomes" id="UP001299970">
    <property type="component" value="Unassembled WGS sequence"/>
</dbReference>
<protein>
    <submittedName>
        <fullName evidence="1">Uncharacterized protein</fullName>
    </submittedName>
</protein>
<organism evidence="1 2">
    <name type="scientific">Pseudonocardia alaniniphila</name>
    <dbReference type="NCBI Taxonomy" id="75291"/>
    <lineage>
        <taxon>Bacteria</taxon>
        <taxon>Bacillati</taxon>
        <taxon>Actinomycetota</taxon>
        <taxon>Actinomycetes</taxon>
        <taxon>Pseudonocardiales</taxon>
        <taxon>Pseudonocardiaceae</taxon>
        <taxon>Pseudonocardia</taxon>
    </lineage>
</organism>
<reference evidence="1 2" key="1">
    <citation type="submission" date="2022-03" db="EMBL/GenBank/DDBJ databases">
        <title>Pseudonocardia alaer sp. nov., a novel actinomycete isolated from reed forest soil.</title>
        <authorList>
            <person name="Wang L."/>
        </authorList>
    </citation>
    <scope>NUCLEOTIDE SEQUENCE [LARGE SCALE GENOMIC DNA]</scope>
    <source>
        <strain evidence="1 2">Y-16303</strain>
    </source>
</reference>
<evidence type="ECO:0000313" key="1">
    <source>
        <dbReference type="EMBL" id="MCH6166333.1"/>
    </source>
</evidence>
<sequence length="105" mass="11070">MTEHRAPVVVEIILERITKIAMRLDIDGIVEFEDLSDPALDAPSPSTWIEAMNSPPAERILVAPDRFTGTLCAPLVGAHAAPGFRDASPAPVIGIDGGDLGQPST</sequence>
<dbReference type="EMBL" id="JAKXMK010000009">
    <property type="protein sequence ID" value="MCH6166333.1"/>
    <property type="molecule type" value="Genomic_DNA"/>
</dbReference>
<accession>A0ABS9TD58</accession>
<evidence type="ECO:0000313" key="2">
    <source>
        <dbReference type="Proteomes" id="UP001299970"/>
    </source>
</evidence>
<name>A0ABS9TD58_9PSEU</name>
<dbReference type="RefSeq" id="WP_241036366.1">
    <property type="nucleotide sequence ID" value="NZ_BAAAJF010000002.1"/>
</dbReference>
<proteinExistence type="predicted"/>
<comment type="caution">
    <text evidence="1">The sequence shown here is derived from an EMBL/GenBank/DDBJ whole genome shotgun (WGS) entry which is preliminary data.</text>
</comment>